<evidence type="ECO:0000313" key="1">
    <source>
        <dbReference type="EMBL" id="CAG8673827.1"/>
    </source>
</evidence>
<reference evidence="1" key="1">
    <citation type="submission" date="2021-06" db="EMBL/GenBank/DDBJ databases">
        <authorList>
            <person name="Kallberg Y."/>
            <person name="Tangrot J."/>
            <person name="Rosling A."/>
        </authorList>
    </citation>
    <scope>NUCLEOTIDE SEQUENCE</scope>
    <source>
        <strain evidence="1">MA461A</strain>
    </source>
</reference>
<feature type="non-terminal residue" evidence="1">
    <location>
        <position position="148"/>
    </location>
</feature>
<organism evidence="1 2">
    <name type="scientific">Racocetra persica</name>
    <dbReference type="NCBI Taxonomy" id="160502"/>
    <lineage>
        <taxon>Eukaryota</taxon>
        <taxon>Fungi</taxon>
        <taxon>Fungi incertae sedis</taxon>
        <taxon>Mucoromycota</taxon>
        <taxon>Glomeromycotina</taxon>
        <taxon>Glomeromycetes</taxon>
        <taxon>Diversisporales</taxon>
        <taxon>Gigasporaceae</taxon>
        <taxon>Racocetra</taxon>
    </lineage>
</organism>
<protein>
    <submittedName>
        <fullName evidence="1">32673_t:CDS:1</fullName>
    </submittedName>
</protein>
<accession>A0ACA9NST8</accession>
<dbReference type="EMBL" id="CAJVQC010016144">
    <property type="protein sequence ID" value="CAG8673827.1"/>
    <property type="molecule type" value="Genomic_DNA"/>
</dbReference>
<proteinExistence type="predicted"/>
<gene>
    <name evidence="1" type="ORF">RPERSI_LOCUS8800</name>
</gene>
<dbReference type="Proteomes" id="UP000789920">
    <property type="component" value="Unassembled WGS sequence"/>
</dbReference>
<sequence length="148" mass="17255">MQKLDQYNIGFLEDDYEKSQVLVSMALKDCSKNGIRRKKLLLKEKIQENSIWLIQTEDTELQTGIFQTLNTILISNHSTQSFEELLQQFIKQQNTLIAPNNNSIESSKNMVSITNLLQHKGKERPTNKRHLSAIENQPSREKKKNKRQ</sequence>
<comment type="caution">
    <text evidence="1">The sequence shown here is derived from an EMBL/GenBank/DDBJ whole genome shotgun (WGS) entry which is preliminary data.</text>
</comment>
<evidence type="ECO:0000313" key="2">
    <source>
        <dbReference type="Proteomes" id="UP000789920"/>
    </source>
</evidence>
<name>A0ACA9NST8_9GLOM</name>
<keyword evidence="2" id="KW-1185">Reference proteome</keyword>